<feature type="region of interest" description="Disordered" evidence="1">
    <location>
        <begin position="120"/>
        <end position="139"/>
    </location>
</feature>
<evidence type="ECO:0000313" key="3">
    <source>
        <dbReference type="WBParaSite" id="maker-unitig_39146-snap-gene-0.2-mRNA-1"/>
    </source>
</evidence>
<dbReference type="WBParaSite" id="maker-unitig_39146-snap-gene-0.2-mRNA-1">
    <property type="protein sequence ID" value="maker-unitig_39146-snap-gene-0.2-mRNA-1"/>
    <property type="gene ID" value="maker-unitig_39146-snap-gene-0.2"/>
</dbReference>
<feature type="compositionally biased region" description="Pro residues" evidence="1">
    <location>
        <begin position="125"/>
        <end position="137"/>
    </location>
</feature>
<accession>A0A1I8FMN8</accession>
<evidence type="ECO:0000313" key="2">
    <source>
        <dbReference type="Proteomes" id="UP000095280"/>
    </source>
</evidence>
<sequence length="294" mass="30588">MRVSRVSSATTLRPATTGRLSEAYHCAPSSCGRWPPTESLNEEGGGGAILADSGATTPASGAFPPAASGFQMRETAGPTCEMFAKSTDCIRQSTATPTARATLQAAALSRRCSTDMTYESIDEPLLPPPPPPPPPAPAVSVALAASHHPAAANHSNRRLPPAPPTESGYSYGTTGLPPTPWPRPLPTATAALGGRTSGPADYNRKRSAENEDRQLKPAATHRWQVTSSSEWKLGVAKLSAATPLLAIVTGARAAAVRSSNPPVRSGPRSSLSREEQSAEQASLHPDSAAYISPW</sequence>
<reference evidence="3" key="1">
    <citation type="submission" date="2016-11" db="UniProtKB">
        <authorList>
            <consortium name="WormBaseParasite"/>
        </authorList>
    </citation>
    <scope>IDENTIFICATION</scope>
</reference>
<feature type="compositionally biased region" description="Polar residues" evidence="1">
    <location>
        <begin position="257"/>
        <end position="270"/>
    </location>
</feature>
<feature type="region of interest" description="Disordered" evidence="1">
    <location>
        <begin position="252"/>
        <end position="294"/>
    </location>
</feature>
<keyword evidence="2" id="KW-1185">Reference proteome</keyword>
<feature type="compositionally biased region" description="Basic and acidic residues" evidence="1">
    <location>
        <begin position="202"/>
        <end position="215"/>
    </location>
</feature>
<evidence type="ECO:0000256" key="1">
    <source>
        <dbReference type="SAM" id="MobiDB-lite"/>
    </source>
</evidence>
<name>A0A1I8FMN8_9PLAT</name>
<proteinExistence type="predicted"/>
<feature type="compositionally biased region" description="Low complexity" evidence="1">
    <location>
        <begin position="54"/>
        <end position="70"/>
    </location>
</feature>
<dbReference type="AlphaFoldDB" id="A0A1I8FMN8"/>
<protein>
    <submittedName>
        <fullName evidence="3">Uncharacterized protein</fullName>
    </submittedName>
</protein>
<feature type="region of interest" description="Disordered" evidence="1">
    <location>
        <begin position="31"/>
        <end position="70"/>
    </location>
</feature>
<organism evidence="2 3">
    <name type="scientific">Macrostomum lignano</name>
    <dbReference type="NCBI Taxonomy" id="282301"/>
    <lineage>
        <taxon>Eukaryota</taxon>
        <taxon>Metazoa</taxon>
        <taxon>Spiralia</taxon>
        <taxon>Lophotrochozoa</taxon>
        <taxon>Platyhelminthes</taxon>
        <taxon>Rhabditophora</taxon>
        <taxon>Macrostomorpha</taxon>
        <taxon>Macrostomida</taxon>
        <taxon>Macrostomidae</taxon>
        <taxon>Macrostomum</taxon>
    </lineage>
</organism>
<feature type="region of interest" description="Disordered" evidence="1">
    <location>
        <begin position="147"/>
        <end position="222"/>
    </location>
</feature>
<dbReference type="Proteomes" id="UP000095280">
    <property type="component" value="Unplaced"/>
</dbReference>